<sequence>MSGTETYYSPKDVKLALDIGDSTLRKWCLAIEGHKFFFSRTDNNRRVFTEKDIVMLRHLKNLIQIQHMSVENASLIVVSKYQDKASSEQNSNNSVPQVRSDNEEIQQVYNFMREQQEHMERQEEFNKMLMERLEEQQRYINQRLDNRDQKLMEALNNIQEQKKLELEEKEKELKEERNKSIWQRLFGK</sequence>
<evidence type="ECO:0000256" key="1">
    <source>
        <dbReference type="SAM" id="Coils"/>
    </source>
</evidence>
<name>A0A0A2T6C2_9BACI</name>
<evidence type="ECO:0000313" key="3">
    <source>
        <dbReference type="Proteomes" id="UP000030147"/>
    </source>
</evidence>
<protein>
    <submittedName>
        <fullName evidence="2">DNA-binding protein</fullName>
    </submittedName>
</protein>
<dbReference type="OrthoDB" id="2467384at2"/>
<evidence type="ECO:0000313" key="2">
    <source>
        <dbReference type="EMBL" id="KGP71049.1"/>
    </source>
</evidence>
<keyword evidence="1" id="KW-0175">Coiled coil</keyword>
<accession>A0A0A2T6C2</accession>
<dbReference type="GO" id="GO:0003677">
    <property type="term" value="F:DNA binding"/>
    <property type="evidence" value="ECO:0007669"/>
    <property type="project" value="UniProtKB-KW"/>
</dbReference>
<dbReference type="Proteomes" id="UP000030147">
    <property type="component" value="Unassembled WGS sequence"/>
</dbReference>
<dbReference type="RefSeq" id="WP_052111447.1">
    <property type="nucleotide sequence ID" value="NZ_AVBF01000087.1"/>
</dbReference>
<comment type="caution">
    <text evidence="2">The sequence shown here is derived from an EMBL/GenBank/DDBJ whole genome shotgun (WGS) entry which is preliminary data.</text>
</comment>
<reference evidence="2 3" key="1">
    <citation type="journal article" date="2015" name="Stand. Genomic Sci.">
        <title>High quality draft genome sequence of the moderately halophilic bacterium Pontibacillus yanchengensis Y32(T) and comparison among Pontibacillus genomes.</title>
        <authorList>
            <person name="Huang J."/>
            <person name="Qiao Z.X."/>
            <person name="Tang J.W."/>
            <person name="Wang G."/>
        </authorList>
    </citation>
    <scope>NUCLEOTIDE SEQUENCE [LARGE SCALE GENOMIC DNA]</scope>
    <source>
        <strain evidence="2 3">Y32</strain>
    </source>
</reference>
<dbReference type="eggNOG" id="COG0789">
    <property type="taxonomic scope" value="Bacteria"/>
</dbReference>
<keyword evidence="2" id="KW-0238">DNA-binding</keyword>
<proteinExistence type="predicted"/>
<dbReference type="InterPro" id="IPR009061">
    <property type="entry name" value="DNA-bd_dom_put_sf"/>
</dbReference>
<gene>
    <name evidence="2" type="ORF">N782_01725</name>
</gene>
<organism evidence="2 3">
    <name type="scientific">Pontibacillus yanchengensis Y32</name>
    <dbReference type="NCBI Taxonomy" id="1385514"/>
    <lineage>
        <taxon>Bacteria</taxon>
        <taxon>Bacillati</taxon>
        <taxon>Bacillota</taxon>
        <taxon>Bacilli</taxon>
        <taxon>Bacillales</taxon>
        <taxon>Bacillaceae</taxon>
        <taxon>Pontibacillus</taxon>
    </lineage>
</organism>
<dbReference type="AlphaFoldDB" id="A0A0A2T6C2"/>
<dbReference type="Gene3D" id="1.10.1660.10">
    <property type="match status" value="1"/>
</dbReference>
<dbReference type="SUPFAM" id="SSF46955">
    <property type="entry name" value="Putative DNA-binding domain"/>
    <property type="match status" value="1"/>
</dbReference>
<keyword evidence="3" id="KW-1185">Reference proteome</keyword>
<dbReference type="EMBL" id="AVBF01000087">
    <property type="protein sequence ID" value="KGP71049.1"/>
    <property type="molecule type" value="Genomic_DNA"/>
</dbReference>
<feature type="coiled-coil region" evidence="1">
    <location>
        <begin position="102"/>
        <end position="179"/>
    </location>
</feature>